<dbReference type="SMART" id="SM00900">
    <property type="entry name" value="FMN_bind"/>
    <property type="match status" value="1"/>
</dbReference>
<dbReference type="EMBL" id="BARU01038327">
    <property type="protein sequence ID" value="GAH83441.1"/>
    <property type="molecule type" value="Genomic_DNA"/>
</dbReference>
<evidence type="ECO:0000259" key="6">
    <source>
        <dbReference type="SMART" id="SM00900"/>
    </source>
</evidence>
<dbReference type="GO" id="GO:0009055">
    <property type="term" value="F:electron transfer activity"/>
    <property type="evidence" value="ECO:0007669"/>
    <property type="project" value="InterPro"/>
</dbReference>
<dbReference type="Pfam" id="PF04205">
    <property type="entry name" value="FMN_bind"/>
    <property type="match status" value="1"/>
</dbReference>
<dbReference type="PANTHER" id="PTHR36118:SF1">
    <property type="entry name" value="ION-TRANSLOCATING OXIDOREDUCTASE COMPLEX SUBUNIT G"/>
    <property type="match status" value="1"/>
</dbReference>
<sequence length="195" mass="21309">LLIAGTNYALSERIERNRTDKLYRQTGELLNRFNAMSDANLPKAEQFEEFAEVEITSSRGKKQVVVVVRALSADGETVVGWSFNASGSGFADKIELVVAVDKDFESIAGFDVLASNETPGFGDKIKLPNWRNQFAGAPVEELKLVKTGDVEKIDSEIVAISGATVSSKAVVDIINNSIIQIKDQMQKEELIDNGK</sequence>
<dbReference type="GO" id="GO:0022900">
    <property type="term" value="P:electron transport chain"/>
    <property type="evidence" value="ECO:0007669"/>
    <property type="project" value="InterPro"/>
</dbReference>
<keyword evidence="1" id="KW-0813">Transport</keyword>
<dbReference type="PANTHER" id="PTHR36118">
    <property type="entry name" value="ION-TRANSLOCATING OXIDOREDUCTASE COMPLEX SUBUNIT G"/>
    <property type="match status" value="1"/>
</dbReference>
<comment type="caution">
    <text evidence="7">The sequence shown here is derived from an EMBL/GenBank/DDBJ whole genome shotgun (WGS) entry which is preliminary data.</text>
</comment>
<feature type="domain" description="FMN-binding" evidence="6">
    <location>
        <begin position="89"/>
        <end position="181"/>
    </location>
</feature>
<feature type="non-terminal residue" evidence="7">
    <location>
        <position position="1"/>
    </location>
</feature>
<reference evidence="7" key="1">
    <citation type="journal article" date="2014" name="Front. Microbiol.">
        <title>High frequency of phylogenetically diverse reductive dehalogenase-homologous genes in deep subseafloor sedimentary metagenomes.</title>
        <authorList>
            <person name="Kawai M."/>
            <person name="Futagami T."/>
            <person name="Toyoda A."/>
            <person name="Takaki Y."/>
            <person name="Nishi S."/>
            <person name="Hori S."/>
            <person name="Arai W."/>
            <person name="Tsubouchi T."/>
            <person name="Morono Y."/>
            <person name="Uchiyama I."/>
            <person name="Ito T."/>
            <person name="Fujiyama A."/>
            <person name="Inagaki F."/>
            <person name="Takami H."/>
        </authorList>
    </citation>
    <scope>NUCLEOTIDE SEQUENCE</scope>
    <source>
        <strain evidence="7">Expedition CK06-06</strain>
    </source>
</reference>
<keyword evidence="2" id="KW-0597">Phosphoprotein</keyword>
<evidence type="ECO:0000256" key="5">
    <source>
        <dbReference type="ARBA" id="ARBA00022982"/>
    </source>
</evidence>
<dbReference type="PIRSF" id="PIRSF006091">
    <property type="entry name" value="E_trnsport_RnfG"/>
    <property type="match status" value="1"/>
</dbReference>
<organism evidence="7">
    <name type="scientific">marine sediment metagenome</name>
    <dbReference type="NCBI Taxonomy" id="412755"/>
    <lineage>
        <taxon>unclassified sequences</taxon>
        <taxon>metagenomes</taxon>
        <taxon>ecological metagenomes</taxon>
    </lineage>
</organism>
<evidence type="ECO:0000256" key="3">
    <source>
        <dbReference type="ARBA" id="ARBA00022630"/>
    </source>
</evidence>
<proteinExistence type="predicted"/>
<dbReference type="GO" id="GO:0005886">
    <property type="term" value="C:plasma membrane"/>
    <property type="evidence" value="ECO:0007669"/>
    <property type="project" value="InterPro"/>
</dbReference>
<name>X1ILY8_9ZZZZ</name>
<keyword evidence="5" id="KW-0249">Electron transport</keyword>
<dbReference type="AlphaFoldDB" id="X1ILY8"/>
<protein>
    <recommendedName>
        <fullName evidence="6">FMN-binding domain-containing protein</fullName>
    </recommendedName>
</protein>
<keyword evidence="3" id="KW-0285">Flavoprotein</keyword>
<evidence type="ECO:0000256" key="1">
    <source>
        <dbReference type="ARBA" id="ARBA00022448"/>
    </source>
</evidence>
<evidence type="ECO:0000256" key="2">
    <source>
        <dbReference type="ARBA" id="ARBA00022553"/>
    </source>
</evidence>
<gene>
    <name evidence="7" type="ORF">S03H2_59592</name>
</gene>
<evidence type="ECO:0000256" key="4">
    <source>
        <dbReference type="ARBA" id="ARBA00022643"/>
    </source>
</evidence>
<keyword evidence="4" id="KW-0288">FMN</keyword>
<accession>X1ILY8</accession>
<dbReference type="InterPro" id="IPR010209">
    <property type="entry name" value="Ion_transpt_RnfG/RsxG"/>
</dbReference>
<dbReference type="GO" id="GO:0010181">
    <property type="term" value="F:FMN binding"/>
    <property type="evidence" value="ECO:0007669"/>
    <property type="project" value="InterPro"/>
</dbReference>
<dbReference type="InterPro" id="IPR007329">
    <property type="entry name" value="FMN-bd"/>
</dbReference>
<evidence type="ECO:0000313" key="7">
    <source>
        <dbReference type="EMBL" id="GAH83441.1"/>
    </source>
</evidence>